<organism evidence="3 4">
    <name type="scientific">Crucibulum laeve</name>
    <dbReference type="NCBI Taxonomy" id="68775"/>
    <lineage>
        <taxon>Eukaryota</taxon>
        <taxon>Fungi</taxon>
        <taxon>Dikarya</taxon>
        <taxon>Basidiomycota</taxon>
        <taxon>Agaricomycotina</taxon>
        <taxon>Agaricomycetes</taxon>
        <taxon>Agaricomycetidae</taxon>
        <taxon>Agaricales</taxon>
        <taxon>Agaricineae</taxon>
        <taxon>Nidulariaceae</taxon>
        <taxon>Crucibulum</taxon>
    </lineage>
</organism>
<evidence type="ECO:0000256" key="2">
    <source>
        <dbReference type="SAM" id="Phobius"/>
    </source>
</evidence>
<keyword evidence="2" id="KW-1133">Transmembrane helix</keyword>
<sequence>MASAVSFLEQSFYFNYNDPGQPVPIPVTAQCDAIHLVWERSTATGPNPTAPYYLQVYTSTFIVPFIIPAGSGLSFDWAVPFSPGTQYQICMFDKNGNTGGCQATYTVIPPTTTPKCENVTFPAAPLDIQAEVDNGPMSQFGWIDQCTDISVTPKNGTPPYTFTVAPALHPPYNITSNSMTSMNWTVSLSWASSFFVSVVDSTGNVWSNGPLHSGGNGPTSCLSDIPSKKSSDVKLSVAVGSGVGGLVLGLLAGISAACVFTGICRKKRRTDPFLDLSASEPGSPHDTTYMHPSVVSSSHYRPVPSTPMGVMDSSMGSSNPSANSLMHRPGHSSMHYQVEPFLMPGEHGQIQGSQSPTTTPYEQAQSRARAPSVQESHASSSAPRQQGSVYVVHHDSGRAPVTVYHEDGTQVVELPPRYPEDPQRPHPVVIGGHASDSRSNSDGLSDLRTDPGEGPAFLQQPRRAAQAQKPAKGSFTSNPSAS</sequence>
<dbReference type="EMBL" id="ML213611">
    <property type="protein sequence ID" value="TFK36791.1"/>
    <property type="molecule type" value="Genomic_DNA"/>
</dbReference>
<accession>A0A5C3M6P6</accession>
<evidence type="ECO:0000313" key="3">
    <source>
        <dbReference type="EMBL" id="TFK36791.1"/>
    </source>
</evidence>
<keyword evidence="2" id="KW-0812">Transmembrane</keyword>
<feature type="transmembrane region" description="Helical" evidence="2">
    <location>
        <begin position="235"/>
        <end position="260"/>
    </location>
</feature>
<name>A0A5C3M6P6_9AGAR</name>
<keyword evidence="2" id="KW-0472">Membrane</keyword>
<reference evidence="3 4" key="1">
    <citation type="journal article" date="2019" name="Nat. Ecol. Evol.">
        <title>Megaphylogeny resolves global patterns of mushroom evolution.</title>
        <authorList>
            <person name="Varga T."/>
            <person name="Krizsan K."/>
            <person name="Foldi C."/>
            <person name="Dima B."/>
            <person name="Sanchez-Garcia M."/>
            <person name="Sanchez-Ramirez S."/>
            <person name="Szollosi G.J."/>
            <person name="Szarkandi J.G."/>
            <person name="Papp V."/>
            <person name="Albert L."/>
            <person name="Andreopoulos W."/>
            <person name="Angelini C."/>
            <person name="Antonin V."/>
            <person name="Barry K.W."/>
            <person name="Bougher N.L."/>
            <person name="Buchanan P."/>
            <person name="Buyck B."/>
            <person name="Bense V."/>
            <person name="Catcheside P."/>
            <person name="Chovatia M."/>
            <person name="Cooper J."/>
            <person name="Damon W."/>
            <person name="Desjardin D."/>
            <person name="Finy P."/>
            <person name="Geml J."/>
            <person name="Haridas S."/>
            <person name="Hughes K."/>
            <person name="Justo A."/>
            <person name="Karasinski D."/>
            <person name="Kautmanova I."/>
            <person name="Kiss B."/>
            <person name="Kocsube S."/>
            <person name="Kotiranta H."/>
            <person name="LaButti K.M."/>
            <person name="Lechner B.E."/>
            <person name="Liimatainen K."/>
            <person name="Lipzen A."/>
            <person name="Lukacs Z."/>
            <person name="Mihaltcheva S."/>
            <person name="Morgado L.N."/>
            <person name="Niskanen T."/>
            <person name="Noordeloos M.E."/>
            <person name="Ohm R.A."/>
            <person name="Ortiz-Santana B."/>
            <person name="Ovrebo C."/>
            <person name="Racz N."/>
            <person name="Riley R."/>
            <person name="Savchenko A."/>
            <person name="Shiryaev A."/>
            <person name="Soop K."/>
            <person name="Spirin V."/>
            <person name="Szebenyi C."/>
            <person name="Tomsovsky M."/>
            <person name="Tulloss R.E."/>
            <person name="Uehling J."/>
            <person name="Grigoriev I.V."/>
            <person name="Vagvolgyi C."/>
            <person name="Papp T."/>
            <person name="Martin F.M."/>
            <person name="Miettinen O."/>
            <person name="Hibbett D.S."/>
            <person name="Nagy L.G."/>
        </authorList>
    </citation>
    <scope>NUCLEOTIDE SEQUENCE [LARGE SCALE GENOMIC DNA]</scope>
    <source>
        <strain evidence="3 4">CBS 166.37</strain>
    </source>
</reference>
<feature type="compositionally biased region" description="Low complexity" evidence="1">
    <location>
        <begin position="459"/>
        <end position="472"/>
    </location>
</feature>
<dbReference type="Proteomes" id="UP000308652">
    <property type="component" value="Unassembled WGS sequence"/>
</dbReference>
<feature type="region of interest" description="Disordered" evidence="1">
    <location>
        <begin position="413"/>
        <end position="482"/>
    </location>
</feature>
<dbReference type="STRING" id="68775.A0A5C3M6P6"/>
<keyword evidence="4" id="KW-1185">Reference proteome</keyword>
<evidence type="ECO:0000256" key="1">
    <source>
        <dbReference type="SAM" id="MobiDB-lite"/>
    </source>
</evidence>
<dbReference type="AlphaFoldDB" id="A0A5C3M6P6"/>
<evidence type="ECO:0000313" key="4">
    <source>
        <dbReference type="Proteomes" id="UP000308652"/>
    </source>
</evidence>
<feature type="compositionally biased region" description="Polar residues" evidence="1">
    <location>
        <begin position="373"/>
        <end position="387"/>
    </location>
</feature>
<gene>
    <name evidence="3" type="ORF">BDQ12DRAFT_724626</name>
</gene>
<feature type="compositionally biased region" description="Polar residues" evidence="1">
    <location>
        <begin position="350"/>
        <end position="366"/>
    </location>
</feature>
<proteinExistence type="predicted"/>
<dbReference type="OrthoDB" id="2563021at2759"/>
<protein>
    <submittedName>
        <fullName evidence="3">Uncharacterized protein</fullName>
    </submittedName>
</protein>
<feature type="region of interest" description="Disordered" evidence="1">
    <location>
        <begin position="345"/>
        <end position="387"/>
    </location>
</feature>